<keyword evidence="5 6" id="KW-0472">Membrane</keyword>
<dbReference type="KEGG" id="llp:GH975_03600"/>
<dbReference type="InterPro" id="IPR010432">
    <property type="entry name" value="RDD"/>
</dbReference>
<reference evidence="8 9" key="1">
    <citation type="submission" date="2019-11" db="EMBL/GenBank/DDBJ databases">
        <authorList>
            <person name="Khan S.A."/>
            <person name="Jeon C.O."/>
            <person name="Chun B.H."/>
        </authorList>
    </citation>
    <scope>NUCLEOTIDE SEQUENCE [LARGE SCALE GENOMIC DNA]</scope>
    <source>
        <strain evidence="8 9">IMCC 1097</strain>
    </source>
</reference>
<evidence type="ECO:0000256" key="6">
    <source>
        <dbReference type="SAM" id="Phobius"/>
    </source>
</evidence>
<sequence>MTTSEIDPKRPALGPATWFGRLAAGLYDAFILLAIWLLLGSVVTFAFGGTPDPRVVQLVCMAAAWALFGYLWTKTGRTLGMQAWHLRLESQTGGLMTWKQATSRFAWMMLFNGGFWLGAILLGTGQVALGGALMVTGLVAFASAYGQPDRRTWYDRASGTRLVRVAKVKST</sequence>
<feature type="transmembrane region" description="Helical" evidence="6">
    <location>
        <begin position="128"/>
        <end position="146"/>
    </location>
</feature>
<evidence type="ECO:0000313" key="9">
    <source>
        <dbReference type="Proteomes" id="UP000388235"/>
    </source>
</evidence>
<evidence type="ECO:0000256" key="1">
    <source>
        <dbReference type="ARBA" id="ARBA00004651"/>
    </source>
</evidence>
<keyword evidence="9" id="KW-1185">Reference proteome</keyword>
<evidence type="ECO:0000256" key="2">
    <source>
        <dbReference type="ARBA" id="ARBA00022475"/>
    </source>
</evidence>
<proteinExistence type="predicted"/>
<keyword evidence="3 6" id="KW-0812">Transmembrane</keyword>
<dbReference type="RefSeq" id="WP_153713205.1">
    <property type="nucleotide sequence ID" value="NZ_CP045871.1"/>
</dbReference>
<dbReference type="OrthoDB" id="9793824at2"/>
<dbReference type="AlphaFoldDB" id="A0A5Q2QBL5"/>
<dbReference type="InterPro" id="IPR051791">
    <property type="entry name" value="Pra-immunoreactive"/>
</dbReference>
<feature type="domain" description="RDD" evidence="7">
    <location>
        <begin position="16"/>
        <end position="159"/>
    </location>
</feature>
<evidence type="ECO:0000313" key="8">
    <source>
        <dbReference type="EMBL" id="QGG79701.1"/>
    </source>
</evidence>
<dbReference type="EMBL" id="CP045871">
    <property type="protein sequence ID" value="QGG79701.1"/>
    <property type="molecule type" value="Genomic_DNA"/>
</dbReference>
<dbReference type="PANTHER" id="PTHR36115:SF10">
    <property type="entry name" value="RDD DOMAIN-CONTAINING PROTEIN"/>
    <property type="match status" value="1"/>
</dbReference>
<feature type="transmembrane region" description="Helical" evidence="6">
    <location>
        <begin position="29"/>
        <end position="49"/>
    </location>
</feature>
<comment type="subcellular location">
    <subcellularLocation>
        <location evidence="1">Cell membrane</location>
        <topology evidence="1">Multi-pass membrane protein</topology>
    </subcellularLocation>
</comment>
<dbReference type="PANTHER" id="PTHR36115">
    <property type="entry name" value="PROLINE-RICH ANTIGEN HOMOLOG-RELATED"/>
    <property type="match status" value="1"/>
</dbReference>
<dbReference type="Pfam" id="PF06271">
    <property type="entry name" value="RDD"/>
    <property type="match status" value="1"/>
</dbReference>
<keyword evidence="2" id="KW-1003">Cell membrane</keyword>
<keyword evidence="4 6" id="KW-1133">Transmembrane helix</keyword>
<dbReference type="Proteomes" id="UP000388235">
    <property type="component" value="Chromosome"/>
</dbReference>
<evidence type="ECO:0000256" key="3">
    <source>
        <dbReference type="ARBA" id="ARBA00022692"/>
    </source>
</evidence>
<evidence type="ECO:0000259" key="7">
    <source>
        <dbReference type="Pfam" id="PF06271"/>
    </source>
</evidence>
<protein>
    <recommendedName>
        <fullName evidence="7">RDD domain-containing protein</fullName>
    </recommendedName>
</protein>
<evidence type="ECO:0000256" key="4">
    <source>
        <dbReference type="ARBA" id="ARBA00022989"/>
    </source>
</evidence>
<dbReference type="GO" id="GO:0005886">
    <property type="term" value="C:plasma membrane"/>
    <property type="evidence" value="ECO:0007669"/>
    <property type="project" value="UniProtKB-SubCell"/>
</dbReference>
<organism evidence="8 9">
    <name type="scientific">Litorivicinus lipolyticus</name>
    <dbReference type="NCBI Taxonomy" id="418701"/>
    <lineage>
        <taxon>Bacteria</taxon>
        <taxon>Pseudomonadati</taxon>
        <taxon>Pseudomonadota</taxon>
        <taxon>Gammaproteobacteria</taxon>
        <taxon>Oceanospirillales</taxon>
        <taxon>Litorivicinaceae</taxon>
        <taxon>Litorivicinus</taxon>
    </lineage>
</organism>
<name>A0A5Q2QBL5_9GAMM</name>
<accession>A0A5Q2QBL5</accession>
<feature type="transmembrane region" description="Helical" evidence="6">
    <location>
        <begin position="105"/>
        <end position="122"/>
    </location>
</feature>
<feature type="transmembrane region" description="Helical" evidence="6">
    <location>
        <begin position="55"/>
        <end position="73"/>
    </location>
</feature>
<gene>
    <name evidence="8" type="ORF">GH975_03600</name>
</gene>
<evidence type="ECO:0000256" key="5">
    <source>
        <dbReference type="ARBA" id="ARBA00023136"/>
    </source>
</evidence>